<evidence type="ECO:0000256" key="1">
    <source>
        <dbReference type="SAM" id="MobiDB-lite"/>
    </source>
</evidence>
<evidence type="ECO:0000313" key="2">
    <source>
        <dbReference type="EMBL" id="RRT72366.1"/>
    </source>
</evidence>
<sequence length="168" mass="18641">MSVINAATSRTKHVRPSRYFADVVVCVRLGSHTTRTNHMDTNESRTGDSMMSSSVHGIEKVLVASRNGLLRYRGGPWGPRSPPPDPSRSDFPKTPPRKRNNNEKDGERGKQKGTPSAAFSLECTHTTFRRPTLISYLPFLQLELCAGPTCVPLPSLSPARTTRRVRKV</sequence>
<comment type="caution">
    <text evidence="2">The sequence shown here is derived from an EMBL/GenBank/DDBJ whole genome shotgun (WGS) entry which is preliminary data.</text>
</comment>
<reference evidence="2 3" key="1">
    <citation type="journal article" date="2014" name="Agronomy (Basel)">
        <title>A Draft Genome Sequence for Ensete ventricosum, the Drought-Tolerant Tree Against Hunger.</title>
        <authorList>
            <person name="Harrison J."/>
            <person name="Moore K.A."/>
            <person name="Paszkiewicz K."/>
            <person name="Jones T."/>
            <person name="Grant M."/>
            <person name="Ambacheew D."/>
            <person name="Muzemil S."/>
            <person name="Studholme D.J."/>
        </authorList>
    </citation>
    <scope>NUCLEOTIDE SEQUENCE [LARGE SCALE GENOMIC DNA]</scope>
</reference>
<accession>A0A427A7X7</accession>
<organism evidence="2 3">
    <name type="scientific">Ensete ventricosum</name>
    <name type="common">Abyssinian banana</name>
    <name type="synonym">Musa ensete</name>
    <dbReference type="NCBI Taxonomy" id="4639"/>
    <lineage>
        <taxon>Eukaryota</taxon>
        <taxon>Viridiplantae</taxon>
        <taxon>Streptophyta</taxon>
        <taxon>Embryophyta</taxon>
        <taxon>Tracheophyta</taxon>
        <taxon>Spermatophyta</taxon>
        <taxon>Magnoliopsida</taxon>
        <taxon>Liliopsida</taxon>
        <taxon>Zingiberales</taxon>
        <taxon>Musaceae</taxon>
        <taxon>Ensete</taxon>
    </lineage>
</organism>
<dbReference type="AlphaFoldDB" id="A0A427A7X7"/>
<proteinExistence type="predicted"/>
<evidence type="ECO:0000313" key="3">
    <source>
        <dbReference type="Proteomes" id="UP000287651"/>
    </source>
</evidence>
<name>A0A427A7X7_ENSVE</name>
<protein>
    <submittedName>
        <fullName evidence="2">Uncharacterized protein</fullName>
    </submittedName>
</protein>
<feature type="region of interest" description="Disordered" evidence="1">
    <location>
        <begin position="72"/>
        <end position="118"/>
    </location>
</feature>
<dbReference type="EMBL" id="AMZH03003424">
    <property type="protein sequence ID" value="RRT72366.1"/>
    <property type="molecule type" value="Genomic_DNA"/>
</dbReference>
<gene>
    <name evidence="2" type="ORF">B296_00005061</name>
</gene>
<feature type="compositionally biased region" description="Basic and acidic residues" evidence="1">
    <location>
        <begin position="100"/>
        <end position="110"/>
    </location>
</feature>
<dbReference type="Proteomes" id="UP000287651">
    <property type="component" value="Unassembled WGS sequence"/>
</dbReference>